<dbReference type="SUPFAM" id="SSF52540">
    <property type="entry name" value="P-loop containing nucleoside triphosphate hydrolases"/>
    <property type="match status" value="1"/>
</dbReference>
<accession>A0A919AYZ9</accession>
<dbReference type="SMART" id="SM00382">
    <property type="entry name" value="AAA"/>
    <property type="match status" value="1"/>
</dbReference>
<protein>
    <submittedName>
        <fullName evidence="2">ATPase AAA</fullName>
    </submittedName>
</protein>
<sequence length="440" mass="48931">MISYEPLGPSSIEATGLDPVLLQQLVVKGMFVENLETTNQLTEEIKLPSKIIGDILQDLITKQYIEAAGMSGATGASGGFGNLRYTLTRSGKSFASEALTQSQYFGPAPVPLATFQAQVRAQAIGDERVAPEDIDESFSDIVVPDEFKKRLGPAVNSGMSILIYGPAGNGKTTVAEKVAKIYESHVYIPYAIEVNGAIIKVYDPSVHEAMAHDWDGIERRAVIRSRKDERFVACKRPVIITGGELNMEMLDLKFNEISKFYEAPLHIKALNGTFIIDDFGRQMVSPEELLNRWIVPLQSRVDYLKLHSGKSFQIPFDELVIFSTNLSPDDLMDPAFLRRIPYKLETKDPSPEAFRAIFDYVASKEGLDLTDEIFDYTVSQITEVAGKPLAAYQPKFIVDQIKAACKYEGEMLSFSKRYVEDALRNLYVQDSSYVGQVGMS</sequence>
<reference evidence="2" key="1">
    <citation type="journal article" date="2014" name="Int. J. Syst. Evol. Microbiol.">
        <title>Complete genome sequence of Corynebacterium casei LMG S-19264T (=DSM 44701T), isolated from a smear-ripened cheese.</title>
        <authorList>
            <consortium name="US DOE Joint Genome Institute (JGI-PGF)"/>
            <person name="Walter F."/>
            <person name="Albersmeier A."/>
            <person name="Kalinowski J."/>
            <person name="Ruckert C."/>
        </authorList>
    </citation>
    <scope>NUCLEOTIDE SEQUENCE</scope>
    <source>
        <strain evidence="2">KCTC 42590</strain>
    </source>
</reference>
<dbReference type="InterPro" id="IPR027417">
    <property type="entry name" value="P-loop_NTPase"/>
</dbReference>
<dbReference type="Gene3D" id="3.40.50.300">
    <property type="entry name" value="P-loop containing nucleotide triphosphate hydrolases"/>
    <property type="match status" value="1"/>
</dbReference>
<evidence type="ECO:0000313" key="3">
    <source>
        <dbReference type="Proteomes" id="UP000630923"/>
    </source>
</evidence>
<keyword evidence="3" id="KW-1185">Reference proteome</keyword>
<comment type="caution">
    <text evidence="2">The sequence shown here is derived from an EMBL/GenBank/DDBJ whole genome shotgun (WGS) entry which is preliminary data.</text>
</comment>
<dbReference type="Proteomes" id="UP000630923">
    <property type="component" value="Unassembled WGS sequence"/>
</dbReference>
<evidence type="ECO:0000259" key="1">
    <source>
        <dbReference type="SMART" id="SM00382"/>
    </source>
</evidence>
<dbReference type="AlphaFoldDB" id="A0A919AYZ9"/>
<organism evidence="2 3">
    <name type="scientific">Kordiimonas sediminis</name>
    <dbReference type="NCBI Taxonomy" id="1735581"/>
    <lineage>
        <taxon>Bacteria</taxon>
        <taxon>Pseudomonadati</taxon>
        <taxon>Pseudomonadota</taxon>
        <taxon>Alphaproteobacteria</taxon>
        <taxon>Kordiimonadales</taxon>
        <taxon>Kordiimonadaceae</taxon>
        <taxon>Kordiimonas</taxon>
    </lineage>
</organism>
<name>A0A919AYZ9_9PROT</name>
<feature type="domain" description="AAA+ ATPase" evidence="1">
    <location>
        <begin position="157"/>
        <end position="350"/>
    </location>
</feature>
<dbReference type="RefSeq" id="WP_191253846.1">
    <property type="nucleotide sequence ID" value="NZ_BNCI01000002.1"/>
</dbReference>
<reference evidence="2" key="2">
    <citation type="submission" date="2020-09" db="EMBL/GenBank/DDBJ databases">
        <authorList>
            <person name="Sun Q."/>
            <person name="Kim S."/>
        </authorList>
    </citation>
    <scope>NUCLEOTIDE SEQUENCE</scope>
    <source>
        <strain evidence="2">KCTC 42590</strain>
    </source>
</reference>
<gene>
    <name evidence="2" type="ORF">GCM10017044_27080</name>
</gene>
<dbReference type="InterPro" id="IPR003593">
    <property type="entry name" value="AAA+_ATPase"/>
</dbReference>
<evidence type="ECO:0000313" key="2">
    <source>
        <dbReference type="EMBL" id="GHF30278.1"/>
    </source>
</evidence>
<dbReference type="EMBL" id="BNCI01000002">
    <property type="protein sequence ID" value="GHF30278.1"/>
    <property type="molecule type" value="Genomic_DNA"/>
</dbReference>
<proteinExistence type="predicted"/>